<proteinExistence type="predicted"/>
<dbReference type="AlphaFoldDB" id="A0A7M1T3E5"/>
<evidence type="ECO:0000313" key="1">
    <source>
        <dbReference type="EMBL" id="QOR73654.1"/>
    </source>
</evidence>
<dbReference type="EMBL" id="CP063145">
    <property type="protein sequence ID" value="QOR73654.1"/>
    <property type="molecule type" value="Genomic_DNA"/>
</dbReference>
<protein>
    <submittedName>
        <fullName evidence="1">Uncharacterized protein</fullName>
    </submittedName>
</protein>
<gene>
    <name evidence="1" type="ORF">IMZ16_09090</name>
</gene>
<evidence type="ECO:0000313" key="2">
    <source>
        <dbReference type="Proteomes" id="UP000593605"/>
    </source>
</evidence>
<dbReference type="Proteomes" id="UP000593605">
    <property type="component" value="Chromosome"/>
</dbReference>
<dbReference type="RefSeq" id="WP_193439771.1">
    <property type="nucleotide sequence ID" value="NZ_CP063145.1"/>
</dbReference>
<name>A0A7M1T3E5_9FLAO</name>
<sequence length="197" mass="23241">MENLFSDYKKLLNQRLDTKPLLLIGEDSIRYDFFYALTSNGVSSFEIEVEVPMDENCFIPRKNPIALRKEKPQIDLLVKSEKLQIAVEFGFFRENNNPKGTINKTAKAVKMFNDMLRLSLYKHFTTYPAYFICVADYKMIGHQMRNKYVGSFPSNYYITNEFIDHQLSQKCNMFDSRFVNKYKQLNIELTAKIVYNE</sequence>
<reference evidence="1 2" key="1">
    <citation type="submission" date="2020-10" db="EMBL/GenBank/DDBJ databases">
        <title>Complete genome of Cruoricapor ignavus strain M1214 isolated from the blood culture of a febrile patient.</title>
        <authorList>
            <person name="Guglielmino C.J.D."/>
        </authorList>
    </citation>
    <scope>NUCLEOTIDE SEQUENCE [LARGE SCALE GENOMIC DNA]</scope>
    <source>
        <strain evidence="1 2">M1214</strain>
    </source>
</reference>
<accession>A0A7M1T3E5</accession>
<organism evidence="1 2">
    <name type="scientific">Cruoricaptor ignavus</name>
    <dbReference type="NCBI Taxonomy" id="1118202"/>
    <lineage>
        <taxon>Bacteria</taxon>
        <taxon>Pseudomonadati</taxon>
        <taxon>Bacteroidota</taxon>
        <taxon>Flavobacteriia</taxon>
        <taxon>Flavobacteriales</taxon>
        <taxon>Weeksellaceae</taxon>
        <taxon>Cruoricaptor</taxon>
    </lineage>
</organism>
<dbReference type="KEGG" id="civ:IMZ16_09090"/>